<name>A0ABV7LCB1_9HYPH</name>
<accession>A0ABV7LCB1</accession>
<dbReference type="Proteomes" id="UP001595536">
    <property type="component" value="Unassembled WGS sequence"/>
</dbReference>
<dbReference type="InterPro" id="IPR024399">
    <property type="entry name" value="DUF2628"/>
</dbReference>
<dbReference type="RefSeq" id="WP_376831813.1">
    <property type="nucleotide sequence ID" value="NZ_JBHLWR010000006.1"/>
</dbReference>
<dbReference type="Pfam" id="PF10947">
    <property type="entry name" value="DUF2628"/>
    <property type="match status" value="1"/>
</dbReference>
<proteinExistence type="predicted"/>
<reference evidence="2" key="1">
    <citation type="journal article" date="2019" name="Int. J. Syst. Evol. Microbiol.">
        <title>The Global Catalogue of Microorganisms (GCM) 10K type strain sequencing project: providing services to taxonomists for standard genome sequencing and annotation.</title>
        <authorList>
            <consortium name="The Broad Institute Genomics Platform"/>
            <consortium name="The Broad Institute Genome Sequencing Center for Infectious Disease"/>
            <person name="Wu L."/>
            <person name="Ma J."/>
        </authorList>
    </citation>
    <scope>NUCLEOTIDE SEQUENCE [LARGE SCALE GENOMIC DNA]</scope>
    <source>
        <strain evidence="2">CCM 7941</strain>
    </source>
</reference>
<comment type="caution">
    <text evidence="1">The sequence shown here is derived from an EMBL/GenBank/DDBJ whole genome shotgun (WGS) entry which is preliminary data.</text>
</comment>
<evidence type="ECO:0000313" key="1">
    <source>
        <dbReference type="EMBL" id="MFC3265402.1"/>
    </source>
</evidence>
<evidence type="ECO:0000313" key="2">
    <source>
        <dbReference type="Proteomes" id="UP001595536"/>
    </source>
</evidence>
<gene>
    <name evidence="1" type="ORF">ACFOEX_03360</name>
</gene>
<protein>
    <submittedName>
        <fullName evidence="1">DUF2628 domain-containing protein</fullName>
    </submittedName>
</protein>
<keyword evidence="2" id="KW-1185">Reference proteome</keyword>
<dbReference type="EMBL" id="JBHRUV010000017">
    <property type="protein sequence ID" value="MFC3265402.1"/>
    <property type="molecule type" value="Genomic_DNA"/>
</dbReference>
<organism evidence="1 2">
    <name type="scientific">Camelimonas abortus</name>
    <dbReference type="NCBI Taxonomy" id="1017184"/>
    <lineage>
        <taxon>Bacteria</taxon>
        <taxon>Pseudomonadati</taxon>
        <taxon>Pseudomonadota</taxon>
        <taxon>Alphaproteobacteria</taxon>
        <taxon>Hyphomicrobiales</taxon>
        <taxon>Chelatococcaceae</taxon>
        <taxon>Camelimonas</taxon>
    </lineage>
</organism>
<sequence length="158" mass="17126">MRAYLLHVPAVAGAPDRKAQAERAVVVRDGFSWPAFIAPPLWFLWRRCWLAALGAIVADGAWLGFAGWSGMPPLYLASGLAVIHMFAGLEAGEIQGRALARRGFRLADVQVARTRDEAEGALLRRFAAGATEEKVRVTLTTRSGADIVGLFPEPEVSR</sequence>